<dbReference type="EMBL" id="QGGU01000004">
    <property type="protein sequence ID" value="PWK53086.1"/>
    <property type="molecule type" value="Genomic_DNA"/>
</dbReference>
<reference evidence="3 4" key="1">
    <citation type="submission" date="2018-05" db="EMBL/GenBank/DDBJ databases">
        <title>Genomic Encyclopedia of Type Strains, Phase IV (KMG-IV): sequencing the most valuable type-strain genomes for metagenomic binning, comparative biology and taxonomic classification.</title>
        <authorList>
            <person name="Goeker M."/>
        </authorList>
    </citation>
    <scope>NUCLEOTIDE SEQUENCE [LARGE SCALE GENOMIC DNA]</scope>
    <source>
        <strain evidence="3 4">DSM 25350</strain>
    </source>
</reference>
<organism evidence="3 4">
    <name type="scientific">Pleionea mediterranea</name>
    <dbReference type="NCBI Taxonomy" id="523701"/>
    <lineage>
        <taxon>Bacteria</taxon>
        <taxon>Pseudomonadati</taxon>
        <taxon>Pseudomonadota</taxon>
        <taxon>Gammaproteobacteria</taxon>
        <taxon>Oceanospirillales</taxon>
        <taxon>Pleioneaceae</taxon>
        <taxon>Pleionea</taxon>
    </lineage>
</organism>
<keyword evidence="4" id="KW-1185">Reference proteome</keyword>
<dbReference type="Pfam" id="PF01266">
    <property type="entry name" value="DAO"/>
    <property type="match status" value="1"/>
</dbReference>
<proteinExistence type="predicted"/>
<dbReference type="GO" id="GO:0005737">
    <property type="term" value="C:cytoplasm"/>
    <property type="evidence" value="ECO:0007669"/>
    <property type="project" value="TreeGrafter"/>
</dbReference>
<dbReference type="InterPro" id="IPR036188">
    <property type="entry name" value="FAD/NAD-bd_sf"/>
</dbReference>
<evidence type="ECO:0000313" key="4">
    <source>
        <dbReference type="Proteomes" id="UP000245790"/>
    </source>
</evidence>
<dbReference type="Gene3D" id="3.30.9.10">
    <property type="entry name" value="D-Amino Acid Oxidase, subunit A, domain 2"/>
    <property type="match status" value="1"/>
</dbReference>
<sequence length="449" mass="50313">MPVKDIPEKEYPAKDIPLKECPEKEYPDSYYAATRNQHSSYPELEQSLDAEVCIIGGGYAGLMTALGLIERGVNNVVLLEKHRVGWGASGRNGGFVFGGYSLSPQRLIKQVGLEQARALYQFTQSAVNLIRQRIDKYLINCDRVDDGVILANWFKQQDDLHQLQDFMASKMSVDWQYLSPEKLSEKIHSERYCGGLFEPNAMHFHPLNYALGIAEQIVSAGGKIFEQTGVINVDDKAAVKKVITEQGVINCKHVVMTGGGYVDKAMPALKRSVLPIATYVMATEPLGEKLNDCLSTRAAIYDTRFAFDYYRPLKDTRLLWGGRISARTLEPSNLKQALHKDMIKVFPSLSSSKVDYVWQGYMGYARHEMAQIGQLSSNVWFCNGFGGHGVAPTTAAGEIIASAIASNDTTYQQFESWRLPWNGGPFGPAAAQLSYWWYQLKDWYKDKLD</sequence>
<dbReference type="AlphaFoldDB" id="A0A316FZF4"/>
<name>A0A316FZF4_9GAMM</name>
<dbReference type="Gene3D" id="3.50.50.60">
    <property type="entry name" value="FAD/NAD(P)-binding domain"/>
    <property type="match status" value="1"/>
</dbReference>
<keyword evidence="1" id="KW-0560">Oxidoreductase</keyword>
<accession>A0A316FZF4</accession>
<evidence type="ECO:0000313" key="3">
    <source>
        <dbReference type="EMBL" id="PWK53086.1"/>
    </source>
</evidence>
<evidence type="ECO:0000259" key="2">
    <source>
        <dbReference type="Pfam" id="PF01266"/>
    </source>
</evidence>
<protein>
    <submittedName>
        <fullName evidence="3">Gamma-glutamylputrescine oxidase</fullName>
    </submittedName>
</protein>
<dbReference type="RefSeq" id="WP_109763057.1">
    <property type="nucleotide sequence ID" value="NZ_QGGU01000004.1"/>
</dbReference>
<dbReference type="OrthoDB" id="311718at2"/>
<comment type="caution">
    <text evidence="3">The sequence shown here is derived from an EMBL/GenBank/DDBJ whole genome shotgun (WGS) entry which is preliminary data.</text>
</comment>
<dbReference type="SUPFAM" id="SSF51905">
    <property type="entry name" value="FAD/NAD(P)-binding domain"/>
    <property type="match status" value="1"/>
</dbReference>
<dbReference type="PANTHER" id="PTHR13847">
    <property type="entry name" value="SARCOSINE DEHYDROGENASE-RELATED"/>
    <property type="match status" value="1"/>
</dbReference>
<dbReference type="Proteomes" id="UP000245790">
    <property type="component" value="Unassembled WGS sequence"/>
</dbReference>
<dbReference type="InterPro" id="IPR006076">
    <property type="entry name" value="FAD-dep_OxRdtase"/>
</dbReference>
<dbReference type="PANTHER" id="PTHR13847:SF281">
    <property type="entry name" value="FAD DEPENDENT OXIDOREDUCTASE DOMAIN-CONTAINING PROTEIN"/>
    <property type="match status" value="1"/>
</dbReference>
<gene>
    <name evidence="3" type="ORF">C8D97_104304</name>
</gene>
<feature type="domain" description="FAD dependent oxidoreductase" evidence="2">
    <location>
        <begin position="52"/>
        <end position="402"/>
    </location>
</feature>
<dbReference type="GO" id="GO:0016491">
    <property type="term" value="F:oxidoreductase activity"/>
    <property type="evidence" value="ECO:0007669"/>
    <property type="project" value="UniProtKB-KW"/>
</dbReference>
<evidence type="ECO:0000256" key="1">
    <source>
        <dbReference type="ARBA" id="ARBA00023002"/>
    </source>
</evidence>